<keyword evidence="1" id="KW-0472">Membrane</keyword>
<name>A0A834INC1_RHYFE</name>
<keyword evidence="2" id="KW-0732">Signal</keyword>
<feature type="chain" id="PRO_5032970630" description="Odorant receptor" evidence="2">
    <location>
        <begin position="20"/>
        <end position="131"/>
    </location>
</feature>
<evidence type="ECO:0000256" key="1">
    <source>
        <dbReference type="SAM" id="Phobius"/>
    </source>
</evidence>
<proteinExistence type="predicted"/>
<gene>
    <name evidence="3" type="ORF">GWI33_005314</name>
</gene>
<evidence type="ECO:0000256" key="2">
    <source>
        <dbReference type="SAM" id="SignalP"/>
    </source>
</evidence>
<evidence type="ECO:0008006" key="5">
    <source>
        <dbReference type="Google" id="ProtNLM"/>
    </source>
</evidence>
<feature type="signal peptide" evidence="2">
    <location>
        <begin position="1"/>
        <end position="19"/>
    </location>
</feature>
<keyword evidence="1" id="KW-1133">Transmembrane helix</keyword>
<dbReference type="OrthoDB" id="6778285at2759"/>
<reference evidence="3" key="1">
    <citation type="submission" date="2020-08" db="EMBL/GenBank/DDBJ databases">
        <title>Genome sequencing and assembly of the red palm weevil Rhynchophorus ferrugineus.</title>
        <authorList>
            <person name="Dias G.B."/>
            <person name="Bergman C.M."/>
            <person name="Manee M."/>
        </authorList>
    </citation>
    <scope>NUCLEOTIDE SEQUENCE</scope>
    <source>
        <strain evidence="3">AA-2017</strain>
        <tissue evidence="3">Whole larva</tissue>
    </source>
</reference>
<organism evidence="3 4">
    <name type="scientific">Rhynchophorus ferrugineus</name>
    <name type="common">Red palm weevil</name>
    <name type="synonym">Curculio ferrugineus</name>
    <dbReference type="NCBI Taxonomy" id="354439"/>
    <lineage>
        <taxon>Eukaryota</taxon>
        <taxon>Metazoa</taxon>
        <taxon>Ecdysozoa</taxon>
        <taxon>Arthropoda</taxon>
        <taxon>Hexapoda</taxon>
        <taxon>Insecta</taxon>
        <taxon>Pterygota</taxon>
        <taxon>Neoptera</taxon>
        <taxon>Endopterygota</taxon>
        <taxon>Coleoptera</taxon>
        <taxon>Polyphaga</taxon>
        <taxon>Cucujiformia</taxon>
        <taxon>Curculionidae</taxon>
        <taxon>Dryophthorinae</taxon>
        <taxon>Rhynchophorus</taxon>
    </lineage>
</organism>
<sequence>MGGLFQLLGLFLVPVLVIAEANIHITQILMIFLLISGVYISSVVGFYSLGQYYEDYISEMYDAVINLDWYTWNYTNKKSYLLLLTRISNVESIVIGFNERLNRNFLIRYVRLSYALLTFLYQTNIVDNLRF</sequence>
<dbReference type="Proteomes" id="UP000625711">
    <property type="component" value="Unassembled WGS sequence"/>
</dbReference>
<keyword evidence="4" id="KW-1185">Reference proteome</keyword>
<dbReference type="AlphaFoldDB" id="A0A834INC1"/>
<dbReference type="EMBL" id="JAACXV010000268">
    <property type="protein sequence ID" value="KAF7280945.1"/>
    <property type="molecule type" value="Genomic_DNA"/>
</dbReference>
<protein>
    <recommendedName>
        <fullName evidence="5">Odorant receptor</fullName>
    </recommendedName>
</protein>
<keyword evidence="1" id="KW-0812">Transmembrane</keyword>
<evidence type="ECO:0000313" key="4">
    <source>
        <dbReference type="Proteomes" id="UP000625711"/>
    </source>
</evidence>
<evidence type="ECO:0000313" key="3">
    <source>
        <dbReference type="EMBL" id="KAF7280945.1"/>
    </source>
</evidence>
<feature type="transmembrane region" description="Helical" evidence="1">
    <location>
        <begin position="29"/>
        <end position="50"/>
    </location>
</feature>
<comment type="caution">
    <text evidence="3">The sequence shown here is derived from an EMBL/GenBank/DDBJ whole genome shotgun (WGS) entry which is preliminary data.</text>
</comment>
<accession>A0A834INC1</accession>